<dbReference type="EMBL" id="WBVO01000009">
    <property type="protein sequence ID" value="KAB2808071.1"/>
    <property type="molecule type" value="Genomic_DNA"/>
</dbReference>
<dbReference type="InterPro" id="IPR015943">
    <property type="entry name" value="WD40/YVTN_repeat-like_dom_sf"/>
</dbReference>
<dbReference type="CDD" id="cd15482">
    <property type="entry name" value="Sialidase_non-viral"/>
    <property type="match status" value="2"/>
</dbReference>
<comment type="caution">
    <text evidence="5">The sequence shown here is derived from an EMBL/GenBank/DDBJ whole genome shotgun (WGS) entry which is preliminary data.</text>
</comment>
<dbReference type="RefSeq" id="WP_151667885.1">
    <property type="nucleotide sequence ID" value="NZ_WBVO01000009.1"/>
</dbReference>
<feature type="signal peptide" evidence="3">
    <location>
        <begin position="1"/>
        <end position="21"/>
    </location>
</feature>
<evidence type="ECO:0000313" key="6">
    <source>
        <dbReference type="Proteomes" id="UP000468650"/>
    </source>
</evidence>
<dbReference type="PANTHER" id="PTHR43739:SF5">
    <property type="entry name" value="EXO-ALPHA-SIALIDASE"/>
    <property type="match status" value="1"/>
</dbReference>
<reference evidence="5 6" key="1">
    <citation type="submission" date="2019-09" db="EMBL/GenBank/DDBJ databases">
        <title>Genomes of family Cryomorphaceae.</title>
        <authorList>
            <person name="Bowman J.P."/>
        </authorList>
    </citation>
    <scope>NUCLEOTIDE SEQUENCE [LARGE SCALE GENOMIC DNA]</scope>
    <source>
        <strain evidence="5 6">LMG 25704</strain>
    </source>
</reference>
<dbReference type="Proteomes" id="UP000468650">
    <property type="component" value="Unassembled WGS sequence"/>
</dbReference>
<evidence type="ECO:0000256" key="1">
    <source>
        <dbReference type="ARBA" id="ARBA00022737"/>
    </source>
</evidence>
<dbReference type="SUPFAM" id="SSF110296">
    <property type="entry name" value="Oligoxyloglucan reducing end-specific cellobiohydrolase"/>
    <property type="match status" value="2"/>
</dbReference>
<keyword evidence="3" id="KW-0732">Signal</keyword>
<proteinExistence type="predicted"/>
<dbReference type="InterPro" id="IPR052025">
    <property type="entry name" value="Xyloglucanase_GH74"/>
</dbReference>
<dbReference type="Gene3D" id="2.60.40.4070">
    <property type="match status" value="1"/>
</dbReference>
<keyword evidence="5" id="KW-0378">Hydrolase</keyword>
<dbReference type="OrthoDB" id="9757809at2"/>
<evidence type="ECO:0000313" key="5">
    <source>
        <dbReference type="EMBL" id="KAB2808071.1"/>
    </source>
</evidence>
<dbReference type="InterPro" id="IPR031778">
    <property type="entry name" value="Sortilin_N"/>
</dbReference>
<dbReference type="PANTHER" id="PTHR43739">
    <property type="entry name" value="XYLOGLUCANASE (EUROFUNG)"/>
    <property type="match status" value="1"/>
</dbReference>
<evidence type="ECO:0000256" key="3">
    <source>
        <dbReference type="SAM" id="SignalP"/>
    </source>
</evidence>
<keyword evidence="6" id="KW-1185">Reference proteome</keyword>
<protein>
    <submittedName>
        <fullName evidence="5">Glycosyl hydrolase</fullName>
    </submittedName>
</protein>
<dbReference type="GO" id="GO:0016787">
    <property type="term" value="F:hydrolase activity"/>
    <property type="evidence" value="ECO:0007669"/>
    <property type="project" value="UniProtKB-KW"/>
</dbReference>
<gene>
    <name evidence="5" type="ORF">F8C67_10900</name>
</gene>
<keyword evidence="1" id="KW-0677">Repeat</keyword>
<dbReference type="AlphaFoldDB" id="A0A6N6REJ0"/>
<feature type="coiled-coil region" evidence="2">
    <location>
        <begin position="923"/>
        <end position="957"/>
    </location>
</feature>
<accession>A0A6N6REJ0</accession>
<evidence type="ECO:0000259" key="4">
    <source>
        <dbReference type="Pfam" id="PF15902"/>
    </source>
</evidence>
<dbReference type="SUPFAM" id="SSF50939">
    <property type="entry name" value="Sialidases"/>
    <property type="match status" value="1"/>
</dbReference>
<evidence type="ECO:0000256" key="2">
    <source>
        <dbReference type="SAM" id="Coils"/>
    </source>
</evidence>
<dbReference type="Pfam" id="PF15902">
    <property type="entry name" value="Sortilin-Vps10"/>
    <property type="match status" value="1"/>
</dbReference>
<organism evidence="5 6">
    <name type="scientific">Phaeocystidibacter luteus</name>
    <dbReference type="NCBI Taxonomy" id="911197"/>
    <lineage>
        <taxon>Bacteria</taxon>
        <taxon>Pseudomonadati</taxon>
        <taxon>Bacteroidota</taxon>
        <taxon>Flavobacteriia</taxon>
        <taxon>Flavobacteriales</taxon>
        <taxon>Phaeocystidibacteraceae</taxon>
        <taxon>Phaeocystidibacter</taxon>
    </lineage>
</organism>
<feature type="domain" description="Sortilin N-terminal" evidence="4">
    <location>
        <begin position="125"/>
        <end position="248"/>
    </location>
</feature>
<dbReference type="InterPro" id="IPR036278">
    <property type="entry name" value="Sialidase_sf"/>
</dbReference>
<keyword evidence="2" id="KW-0175">Coiled coil</keyword>
<sequence>MKKSLLLLTSLCIATAGYSQSEEDWYMDDVRLSGMSFRNIGPATTSGRIADLAVNPYNPSEYYVAAASGGVWKTSNHGVSFSPIFDGQGSYSIGCITIDPNNTNVLWVGTGENNNQRSVAYGDGLYKSEDGGRSWNKVGLENSEHIGMIAVDPTNSDVVYVAAYGPLWSAGGDRGLYKTTDGGETWDKVLEISEHTGINEVHLDPRNPNVIYATAHQRRRHVWTYISGGPESAIYKSTDGGESFDKLAGGLPSGDVGRIGMDISPVNPDVLYACIEGHGFYRSNNRGASWSKMSGHETSGNYYVEIFASPHDLNTVYSMDTYAAFTTDGGKTFNRVPERGKHVDNHAMWIDPSDAHHFLMGCDGGLYETWDNASTWHFKPNLPITQFYRVAVDNAEPFYFVYGGTQDNFSLGGPSRTTHDRGIVNSDWFVTNTGDGFESQVDPMDPNIVYAQAQYGWLVRYDKLNGETVPIKPDVPRGEAPLRWNWDAPLLISPHDNKTLYFAANRVFKSTDRGNSWSLISPDLSQQIDRNELPVMGQVWSIDAIAKNKSTTIYGNIVSLSESPVTQGLIYVGTDDGLIQVTDNDGQNWTRYNTFPGVPANTYVNDLDASQHDDNVVYAVFNNHKNGDFKPYVMKSTNRGKNWTNITANLPERGSVYALAEDHEDPNLLFVGTEFGVYFTNDGGAHWKKLGAGLPTVAIRDIDIQKRENDLVLASFGRGFYVLDDYSPLRHMSEDAFDGDATIFPIKDGLAFMTSNPIGYGAPGFLGASYYMAENPPVGATFTYYIAESAKSLTQERQEAEKDMEVISYPSAEDIRAEDRFQSPYITFVIRDMEGNEIRRMNTSDGSGVRRFTWDGRIASNGYLSTGGAPMTNSGTVGLAPEGTYSVQIYRTVNGETVQLSDAVQFELTHLSNGSIQGDAVEIAMFQREVDKAYRDLNAISNELDRQMEVVEQLEAAIRNTPGAPMELLAQLRTLSNSLADMNIDINGDASLTRKEFETPTSLGDILGITAWGSYSTTSGVTQTQRDGLSTVQAELSQLVDGLQTTGDQLLIIKQQAYDAGAPYLEGDLPQQD</sequence>
<dbReference type="Gene3D" id="2.130.10.10">
    <property type="entry name" value="YVTN repeat-like/Quinoprotein amine dehydrogenase"/>
    <property type="match status" value="5"/>
</dbReference>
<dbReference type="GO" id="GO:0010411">
    <property type="term" value="P:xyloglucan metabolic process"/>
    <property type="evidence" value="ECO:0007669"/>
    <property type="project" value="TreeGrafter"/>
</dbReference>
<feature type="chain" id="PRO_5026849829" evidence="3">
    <location>
        <begin position="22"/>
        <end position="1073"/>
    </location>
</feature>
<name>A0A6N6REJ0_9FLAO</name>